<dbReference type="STRING" id="1724.GCA_001044175_02368"/>
<feature type="region of interest" description="Disordered" evidence="1">
    <location>
        <begin position="267"/>
        <end position="293"/>
    </location>
</feature>
<dbReference type="AlphaFoldDB" id="A0A2A9DMD5"/>
<sequence length="293" mass="33294">METWRLDHPDYGAIEVTTGFDAEFRAIDPSWPGDEDRDAKPYLVEDSYLERLKKWAGNPQLRLQISVDGEVRRQFDNVPNGRVALSRHIDPNKLTSVSSASTLRTKPHLEIRSNIFGEVLGIDFRDATGLVEFTPPEDSRGAKRYAEMESSNFKRVAYPLMAGLGKSGWAIALLVLGPLVGRFLHWLFSFLPDFDLPDLPSLPDITLPVPTLPQIDLPVPHIPFPSLPHFDVPDWILFLAEYSKIWMPLAIAVVLAFLAVRNHKRSEQQKRQWQQRDRDGGYSEDAARGDQLR</sequence>
<dbReference type="EMBL" id="PDJF01000001">
    <property type="protein sequence ID" value="PFG27907.1"/>
    <property type="molecule type" value="Genomic_DNA"/>
</dbReference>
<organism evidence="3 4">
    <name type="scientific">Corynebacterium renale</name>
    <dbReference type="NCBI Taxonomy" id="1724"/>
    <lineage>
        <taxon>Bacteria</taxon>
        <taxon>Bacillati</taxon>
        <taxon>Actinomycetota</taxon>
        <taxon>Actinomycetes</taxon>
        <taxon>Mycobacteriales</taxon>
        <taxon>Corynebacteriaceae</taxon>
        <taxon>Corynebacterium</taxon>
    </lineage>
</organism>
<keyword evidence="2" id="KW-0812">Transmembrane</keyword>
<reference evidence="3 4" key="1">
    <citation type="submission" date="2017-10" db="EMBL/GenBank/DDBJ databases">
        <title>Sequencing the genomes of 1000 actinobacteria strains.</title>
        <authorList>
            <person name="Klenk H.-P."/>
        </authorList>
    </citation>
    <scope>NUCLEOTIDE SEQUENCE [LARGE SCALE GENOMIC DNA]</scope>
    <source>
        <strain evidence="3 4">DSM 20688</strain>
    </source>
</reference>
<evidence type="ECO:0000256" key="1">
    <source>
        <dbReference type="SAM" id="MobiDB-lite"/>
    </source>
</evidence>
<keyword evidence="2" id="KW-1133">Transmembrane helix</keyword>
<name>A0A2A9DMD5_9CORY</name>
<comment type="caution">
    <text evidence="3">The sequence shown here is derived from an EMBL/GenBank/DDBJ whole genome shotgun (WGS) entry which is preliminary data.</text>
</comment>
<evidence type="ECO:0000256" key="2">
    <source>
        <dbReference type="SAM" id="Phobius"/>
    </source>
</evidence>
<evidence type="ECO:0000313" key="4">
    <source>
        <dbReference type="Proteomes" id="UP000221653"/>
    </source>
</evidence>
<protein>
    <submittedName>
        <fullName evidence="3">Uncharacterized protein</fullName>
    </submittedName>
</protein>
<gene>
    <name evidence="3" type="ORF">ATK06_0988</name>
</gene>
<feature type="transmembrane region" description="Helical" evidence="2">
    <location>
        <begin position="235"/>
        <end position="260"/>
    </location>
</feature>
<proteinExistence type="predicted"/>
<dbReference type="OrthoDB" id="4424087at2"/>
<dbReference type="RefSeq" id="WP_048380969.1">
    <property type="nucleotide sequence ID" value="NZ_LDYE01000008.1"/>
</dbReference>
<keyword evidence="4" id="KW-1185">Reference proteome</keyword>
<feature type="transmembrane region" description="Helical" evidence="2">
    <location>
        <begin position="169"/>
        <end position="188"/>
    </location>
</feature>
<evidence type="ECO:0000313" key="3">
    <source>
        <dbReference type="EMBL" id="PFG27907.1"/>
    </source>
</evidence>
<keyword evidence="2" id="KW-0472">Membrane</keyword>
<accession>A0A2A9DMD5</accession>
<dbReference type="Proteomes" id="UP000221653">
    <property type="component" value="Unassembled WGS sequence"/>
</dbReference>